<dbReference type="Pfam" id="PF00403">
    <property type="entry name" value="HMA"/>
    <property type="match status" value="1"/>
</dbReference>
<dbReference type="SUPFAM" id="SSF55008">
    <property type="entry name" value="HMA, heavy metal-associated domain"/>
    <property type="match status" value="1"/>
</dbReference>
<sequence length="321" mass="34425">MKRIDIFCASQASTAICLSMQDQPSSSISSCSSSAAIQLGGRAIDRHNPIITRDSRRFTTVPCSSQTPPINPVPYHQLQKTKKSSNNSDHHQQTKKKDQKKKKKKNPNDIATTTTTTNKKIITTSTSSDSIYKNTVTSSVPADIKRKSSVKPGGDLITPPGSTRYLLSDGAFFDGFSDYNDPVFALVPGQSNKNITNPADLVLDQQHQSTTASKPSLSSSSSPSEKPPSNQVVVLRVSLHCKGCAGKLKKHLSRMEGVTSFNIDFAAKKVTIVGDVTPLSVLASVSKVKNAQFWPVPEAAPSSPTATTAVVVPGNTPEMKK</sequence>
<feature type="compositionally biased region" description="Low complexity" evidence="1">
    <location>
        <begin position="213"/>
        <end position="229"/>
    </location>
</feature>
<keyword evidence="4" id="KW-1185">Reference proteome</keyword>
<dbReference type="PANTHER" id="PTHR46119">
    <property type="entry name" value="OS08G0405700 PROTEIN"/>
    <property type="match status" value="1"/>
</dbReference>
<accession>A0AA39S2E0</accession>
<dbReference type="PANTHER" id="PTHR46119:SF15">
    <property type="entry name" value="PROTEIN SODIUM POTASSIUM ROOT DEFECTIVE 2"/>
    <property type="match status" value="1"/>
</dbReference>
<dbReference type="Proteomes" id="UP001168877">
    <property type="component" value="Unassembled WGS sequence"/>
</dbReference>
<evidence type="ECO:0000313" key="3">
    <source>
        <dbReference type="EMBL" id="KAK0583968.1"/>
    </source>
</evidence>
<dbReference type="InterPro" id="IPR036163">
    <property type="entry name" value="HMA_dom_sf"/>
</dbReference>
<feature type="domain" description="HMA" evidence="2">
    <location>
        <begin position="230"/>
        <end position="296"/>
    </location>
</feature>
<feature type="region of interest" description="Disordered" evidence="1">
    <location>
        <begin position="60"/>
        <end position="113"/>
    </location>
</feature>
<gene>
    <name evidence="3" type="ORF">LWI29_005746</name>
</gene>
<reference evidence="3" key="1">
    <citation type="journal article" date="2022" name="Plant J.">
        <title>Strategies of tolerance reflected in two North American maple genomes.</title>
        <authorList>
            <person name="McEvoy S.L."/>
            <person name="Sezen U.U."/>
            <person name="Trouern-Trend A."/>
            <person name="McMahon S.M."/>
            <person name="Schaberg P.G."/>
            <person name="Yang J."/>
            <person name="Wegrzyn J.L."/>
            <person name="Swenson N.G."/>
        </authorList>
    </citation>
    <scope>NUCLEOTIDE SEQUENCE</scope>
    <source>
        <strain evidence="3">NS2018</strain>
    </source>
</reference>
<dbReference type="PROSITE" id="PS50846">
    <property type="entry name" value="HMA_2"/>
    <property type="match status" value="1"/>
</dbReference>
<dbReference type="InterPro" id="IPR044526">
    <property type="entry name" value="NAKR1-3"/>
</dbReference>
<evidence type="ECO:0000259" key="2">
    <source>
        <dbReference type="PROSITE" id="PS50846"/>
    </source>
</evidence>
<organism evidence="3 4">
    <name type="scientific">Acer saccharum</name>
    <name type="common">Sugar maple</name>
    <dbReference type="NCBI Taxonomy" id="4024"/>
    <lineage>
        <taxon>Eukaryota</taxon>
        <taxon>Viridiplantae</taxon>
        <taxon>Streptophyta</taxon>
        <taxon>Embryophyta</taxon>
        <taxon>Tracheophyta</taxon>
        <taxon>Spermatophyta</taxon>
        <taxon>Magnoliopsida</taxon>
        <taxon>eudicotyledons</taxon>
        <taxon>Gunneridae</taxon>
        <taxon>Pentapetalae</taxon>
        <taxon>rosids</taxon>
        <taxon>malvids</taxon>
        <taxon>Sapindales</taxon>
        <taxon>Sapindaceae</taxon>
        <taxon>Hippocastanoideae</taxon>
        <taxon>Acereae</taxon>
        <taxon>Acer</taxon>
    </lineage>
</organism>
<evidence type="ECO:0000256" key="1">
    <source>
        <dbReference type="SAM" id="MobiDB-lite"/>
    </source>
</evidence>
<proteinExistence type="predicted"/>
<protein>
    <recommendedName>
        <fullName evidence="2">HMA domain-containing protein</fullName>
    </recommendedName>
</protein>
<dbReference type="EMBL" id="JAUESC010000383">
    <property type="protein sequence ID" value="KAK0583968.1"/>
    <property type="molecule type" value="Genomic_DNA"/>
</dbReference>
<dbReference type="InterPro" id="IPR006121">
    <property type="entry name" value="HMA_dom"/>
</dbReference>
<dbReference type="AlphaFoldDB" id="A0AA39S2E0"/>
<dbReference type="CDD" id="cd00371">
    <property type="entry name" value="HMA"/>
    <property type="match status" value="1"/>
</dbReference>
<dbReference type="Gene3D" id="3.30.70.100">
    <property type="match status" value="1"/>
</dbReference>
<reference evidence="3" key="2">
    <citation type="submission" date="2023-06" db="EMBL/GenBank/DDBJ databases">
        <authorList>
            <person name="Swenson N.G."/>
            <person name="Wegrzyn J.L."/>
            <person name="Mcevoy S.L."/>
        </authorList>
    </citation>
    <scope>NUCLEOTIDE SEQUENCE</scope>
    <source>
        <strain evidence="3">NS2018</strain>
        <tissue evidence="3">Leaf</tissue>
    </source>
</reference>
<evidence type="ECO:0000313" key="4">
    <source>
        <dbReference type="Proteomes" id="UP001168877"/>
    </source>
</evidence>
<dbReference type="GO" id="GO:0046872">
    <property type="term" value="F:metal ion binding"/>
    <property type="evidence" value="ECO:0007669"/>
    <property type="project" value="InterPro"/>
</dbReference>
<feature type="region of interest" description="Disordered" evidence="1">
    <location>
        <begin position="206"/>
        <end position="229"/>
    </location>
</feature>
<comment type="caution">
    <text evidence="3">The sequence shown here is derived from an EMBL/GenBank/DDBJ whole genome shotgun (WGS) entry which is preliminary data.</text>
</comment>
<name>A0AA39S2E0_ACESA</name>